<comment type="caution">
    <text evidence="1">The sequence shown here is derived from an EMBL/GenBank/DDBJ whole genome shotgun (WGS) entry which is preliminary data.</text>
</comment>
<organism evidence="1 2">
    <name type="scientific">Lates japonicus</name>
    <name type="common">Japanese lates</name>
    <dbReference type="NCBI Taxonomy" id="270547"/>
    <lineage>
        <taxon>Eukaryota</taxon>
        <taxon>Metazoa</taxon>
        <taxon>Chordata</taxon>
        <taxon>Craniata</taxon>
        <taxon>Vertebrata</taxon>
        <taxon>Euteleostomi</taxon>
        <taxon>Actinopterygii</taxon>
        <taxon>Neopterygii</taxon>
        <taxon>Teleostei</taxon>
        <taxon>Neoteleostei</taxon>
        <taxon>Acanthomorphata</taxon>
        <taxon>Carangaria</taxon>
        <taxon>Carangaria incertae sedis</taxon>
        <taxon>Centropomidae</taxon>
        <taxon>Lates</taxon>
    </lineage>
</organism>
<reference evidence="1" key="1">
    <citation type="submission" date="2022-08" db="EMBL/GenBank/DDBJ databases">
        <title>Genome sequencing of akame (Lates japonicus).</title>
        <authorList>
            <person name="Hashiguchi Y."/>
            <person name="Takahashi H."/>
        </authorList>
    </citation>
    <scope>NUCLEOTIDE SEQUENCE</scope>
    <source>
        <strain evidence="1">Kochi</strain>
    </source>
</reference>
<keyword evidence="2" id="KW-1185">Reference proteome</keyword>
<gene>
    <name evidence="1" type="ORF">AKAME5_000762300</name>
</gene>
<evidence type="ECO:0000313" key="1">
    <source>
        <dbReference type="EMBL" id="GLD55080.1"/>
    </source>
</evidence>
<proteinExistence type="predicted"/>
<accession>A0AAD3R4Z1</accession>
<dbReference type="AlphaFoldDB" id="A0AAD3R4Z1"/>
<dbReference type="EMBL" id="BRZM01000020">
    <property type="protein sequence ID" value="GLD55080.1"/>
    <property type="molecule type" value="Genomic_DNA"/>
</dbReference>
<sequence length="241" mass="26262">MEQIKVLSANLLEEMRMQLPTREVFPASRAPLTDPHAATTRAVQAEGQAVGAVTQDKEPTADLENQLSLPCVNSADKVPWLTLHAANGLKISYIGYALVHCMDRPGPKLLQNASESPPYQGITKLPRQQPVIIPPHSEMIVWTLVFEGTANQSCDVVVEPLSNTDAEWCVGRTLATLNGGRVPCRICNPSPYPVEVAAQRQPLTQVTEIAKADIQGEQELVLSSLEPDVVEVSVRRVEATE</sequence>
<dbReference type="Proteomes" id="UP001279410">
    <property type="component" value="Unassembled WGS sequence"/>
</dbReference>
<protein>
    <submittedName>
        <fullName evidence="1">Uncharacterized protein</fullName>
    </submittedName>
</protein>
<name>A0AAD3R4Z1_LATJO</name>
<evidence type="ECO:0000313" key="2">
    <source>
        <dbReference type="Proteomes" id="UP001279410"/>
    </source>
</evidence>